<dbReference type="GO" id="GO:0006103">
    <property type="term" value="P:2-oxoglutarate metabolic process"/>
    <property type="evidence" value="ECO:0007669"/>
    <property type="project" value="TreeGrafter"/>
</dbReference>
<dbReference type="GO" id="GO:0005739">
    <property type="term" value="C:mitochondrion"/>
    <property type="evidence" value="ECO:0007669"/>
    <property type="project" value="TreeGrafter"/>
</dbReference>
<dbReference type="AlphaFoldDB" id="A0AAD8NN95"/>
<dbReference type="GO" id="GO:0004148">
    <property type="term" value="F:dihydrolipoyl dehydrogenase (NADH) activity"/>
    <property type="evidence" value="ECO:0007669"/>
    <property type="project" value="TreeGrafter"/>
</dbReference>
<accession>A0AAD8NN95</accession>
<evidence type="ECO:0000256" key="1">
    <source>
        <dbReference type="ARBA" id="ARBA00007532"/>
    </source>
</evidence>
<comment type="caution">
    <text evidence="3">The sequence shown here is derived from an EMBL/GenBank/DDBJ whole genome shotgun (WGS) entry which is preliminary data.</text>
</comment>
<name>A0AAD8NN95_TARER</name>
<sequence>MHAADLIHEASNAISLGTRIQIMQDIKYAVHAHPTLSEVIDELFKSAKVRGKASIVPQLRSSLLLQWVMSVTWLRIHRKILAGYTTKSERSMPHGEEMVEKQRRVTRSPRVLSSKSGDSNEKVHVATRIPDIQGPFLNKIYLMTLQFLSKTIQLHKIVSQIPQNPLQRI</sequence>
<feature type="region of interest" description="Disordered" evidence="2">
    <location>
        <begin position="91"/>
        <end position="119"/>
    </location>
</feature>
<dbReference type="PANTHER" id="PTHR22912:SF151">
    <property type="entry name" value="DIHYDROLIPOYL DEHYDROGENASE, MITOCHONDRIAL"/>
    <property type="match status" value="1"/>
</dbReference>
<reference evidence="3" key="1">
    <citation type="journal article" date="2023" name="bioRxiv">
        <title>Improved chromosome-level genome assembly for marigold (Tagetes erecta).</title>
        <authorList>
            <person name="Jiang F."/>
            <person name="Yuan L."/>
            <person name="Wang S."/>
            <person name="Wang H."/>
            <person name="Xu D."/>
            <person name="Wang A."/>
            <person name="Fan W."/>
        </authorList>
    </citation>
    <scope>NUCLEOTIDE SEQUENCE</scope>
    <source>
        <strain evidence="3">WSJ</strain>
        <tissue evidence="3">Leaf</tissue>
    </source>
</reference>
<evidence type="ECO:0000256" key="2">
    <source>
        <dbReference type="SAM" id="MobiDB-lite"/>
    </source>
</evidence>
<proteinExistence type="inferred from homology"/>
<gene>
    <name evidence="3" type="ORF">QVD17_30456</name>
</gene>
<evidence type="ECO:0000313" key="3">
    <source>
        <dbReference type="EMBL" id="KAK1414706.1"/>
    </source>
</evidence>
<dbReference type="Proteomes" id="UP001229421">
    <property type="component" value="Unassembled WGS sequence"/>
</dbReference>
<dbReference type="SUPFAM" id="SSF55424">
    <property type="entry name" value="FAD/NAD-linked reductases, dimerisation (C-terminal) domain"/>
    <property type="match status" value="1"/>
</dbReference>
<dbReference type="InterPro" id="IPR016156">
    <property type="entry name" value="FAD/NAD-linked_Rdtase_dimer_sf"/>
</dbReference>
<dbReference type="GO" id="GO:0045252">
    <property type="term" value="C:oxoglutarate dehydrogenase complex"/>
    <property type="evidence" value="ECO:0007669"/>
    <property type="project" value="TreeGrafter"/>
</dbReference>
<dbReference type="EMBL" id="JAUHHV010000008">
    <property type="protein sequence ID" value="KAK1414706.1"/>
    <property type="molecule type" value="Genomic_DNA"/>
</dbReference>
<feature type="compositionally biased region" description="Basic and acidic residues" evidence="2">
    <location>
        <begin position="91"/>
        <end position="103"/>
    </location>
</feature>
<dbReference type="Gene3D" id="3.30.390.30">
    <property type="match status" value="1"/>
</dbReference>
<protein>
    <submittedName>
        <fullName evidence="3">Uncharacterized protein</fullName>
    </submittedName>
</protein>
<comment type="similarity">
    <text evidence="1">Belongs to the class-I pyridine nucleotide-disulfide oxidoreductase family.</text>
</comment>
<dbReference type="InterPro" id="IPR050151">
    <property type="entry name" value="Class-I_Pyr_Nuc-Dis_Oxidored"/>
</dbReference>
<evidence type="ECO:0000313" key="4">
    <source>
        <dbReference type="Proteomes" id="UP001229421"/>
    </source>
</evidence>
<dbReference type="GO" id="GO:0050660">
    <property type="term" value="F:flavin adenine dinucleotide binding"/>
    <property type="evidence" value="ECO:0007669"/>
    <property type="project" value="TreeGrafter"/>
</dbReference>
<organism evidence="3 4">
    <name type="scientific">Tagetes erecta</name>
    <name type="common">African marigold</name>
    <dbReference type="NCBI Taxonomy" id="13708"/>
    <lineage>
        <taxon>Eukaryota</taxon>
        <taxon>Viridiplantae</taxon>
        <taxon>Streptophyta</taxon>
        <taxon>Embryophyta</taxon>
        <taxon>Tracheophyta</taxon>
        <taxon>Spermatophyta</taxon>
        <taxon>Magnoliopsida</taxon>
        <taxon>eudicotyledons</taxon>
        <taxon>Gunneridae</taxon>
        <taxon>Pentapetalae</taxon>
        <taxon>asterids</taxon>
        <taxon>campanulids</taxon>
        <taxon>Asterales</taxon>
        <taxon>Asteraceae</taxon>
        <taxon>Asteroideae</taxon>
        <taxon>Heliantheae alliance</taxon>
        <taxon>Tageteae</taxon>
        <taxon>Tagetes</taxon>
    </lineage>
</organism>
<keyword evidence="4" id="KW-1185">Reference proteome</keyword>
<dbReference type="PANTHER" id="PTHR22912">
    <property type="entry name" value="DISULFIDE OXIDOREDUCTASE"/>
    <property type="match status" value="1"/>
</dbReference>